<evidence type="ECO:0000256" key="2">
    <source>
        <dbReference type="ARBA" id="ARBA00022692"/>
    </source>
</evidence>
<gene>
    <name evidence="4" type="ORF">ACFOGP_12755</name>
</gene>
<evidence type="ECO:0000256" key="3">
    <source>
        <dbReference type="ARBA" id="ARBA00022989"/>
    </source>
</evidence>
<reference evidence="5" key="1">
    <citation type="journal article" date="2019" name="Int. J. Syst. Evol. Microbiol.">
        <title>The Global Catalogue of Microorganisms (GCM) 10K type strain sequencing project: providing services to taxonomists for standard genome sequencing and annotation.</title>
        <authorList>
            <consortium name="The Broad Institute Genomics Platform"/>
            <consortium name="The Broad Institute Genome Sequencing Center for Infectious Disease"/>
            <person name="Wu L."/>
            <person name="Ma J."/>
        </authorList>
    </citation>
    <scope>NUCLEOTIDE SEQUENCE [LARGE SCALE GENOMIC DNA]</scope>
    <source>
        <strain evidence="5">KCTC 52366</strain>
    </source>
</reference>
<dbReference type="RefSeq" id="WP_275630868.1">
    <property type="nucleotide sequence ID" value="NZ_JARGYD010000001.1"/>
</dbReference>
<dbReference type="SUPFAM" id="SSF53448">
    <property type="entry name" value="Nucleotide-diphospho-sugar transferases"/>
    <property type="match status" value="1"/>
</dbReference>
<evidence type="ECO:0000256" key="1">
    <source>
        <dbReference type="ARBA" id="ARBA00004167"/>
    </source>
</evidence>
<keyword evidence="4" id="KW-0328">Glycosyltransferase</keyword>
<dbReference type="Proteomes" id="UP001595632">
    <property type="component" value="Unassembled WGS sequence"/>
</dbReference>
<name>A0ABV7GPP6_9RHOB</name>
<organism evidence="4 5">
    <name type="scientific">Psychromarinibacter halotolerans</name>
    <dbReference type="NCBI Taxonomy" id="1775175"/>
    <lineage>
        <taxon>Bacteria</taxon>
        <taxon>Pseudomonadati</taxon>
        <taxon>Pseudomonadota</taxon>
        <taxon>Alphaproteobacteria</taxon>
        <taxon>Rhodobacterales</taxon>
        <taxon>Paracoccaceae</taxon>
        <taxon>Psychromarinibacter</taxon>
    </lineage>
</organism>
<sequence length="374" mass="42577">MTGSRLIITCMRNEGPFILEWIAYHRSIGFDDFLVFTNDCDDGTVELLEALQDHGVLTTMDNPYQRIEGGMNPQKGALFYANDTEQVARAEWIMVSDVDEFVNIHAGDGTLDALWQAVDADVDNISMQWRLFGNADVDGYCDEWVTDQFDRCAPTFCPSPVQAWAVKTLLRTTGGKFPCGRYKRLGVHRPIDPGAGATEKTNWVDGSGRPVLRKFRENGWRFGTHSHGYGLVTLNHYAVRSADSFLVKRDRGRVNHVERDQGLAYWLRMNFNMERDTSIRRHLPRAKAERDRLLALGDVKARHTDAVEAHRAKIRDLKTRDDMAAFHAEITSDRMKLISRHLNLLSRDQFNAGPDAIGPEIFERIERVPELLAE</sequence>
<keyword evidence="4" id="KW-0808">Transferase</keyword>
<keyword evidence="3" id="KW-1133">Transmembrane helix</keyword>
<evidence type="ECO:0000313" key="4">
    <source>
        <dbReference type="EMBL" id="MFC3143584.1"/>
    </source>
</evidence>
<accession>A0ABV7GPP6</accession>
<dbReference type="InterPro" id="IPR029044">
    <property type="entry name" value="Nucleotide-diphossugar_trans"/>
</dbReference>
<evidence type="ECO:0000313" key="5">
    <source>
        <dbReference type="Proteomes" id="UP001595632"/>
    </source>
</evidence>
<comment type="subcellular location">
    <subcellularLocation>
        <location evidence="1">Membrane</location>
        <topology evidence="1">Single-pass membrane protein</topology>
    </subcellularLocation>
</comment>
<dbReference type="EC" id="2.4.-.-" evidence="4"/>
<keyword evidence="3" id="KW-0472">Membrane</keyword>
<dbReference type="Pfam" id="PF13704">
    <property type="entry name" value="Glyco_tranf_2_4"/>
    <property type="match status" value="1"/>
</dbReference>
<comment type="caution">
    <text evidence="4">The sequence shown here is derived from an EMBL/GenBank/DDBJ whole genome shotgun (WGS) entry which is preliminary data.</text>
</comment>
<keyword evidence="2" id="KW-0812">Transmembrane</keyword>
<proteinExistence type="predicted"/>
<protein>
    <submittedName>
        <fullName evidence="4">Glycosyltransferase family 2 protein</fullName>
        <ecNumber evidence="4">2.4.-.-</ecNumber>
    </submittedName>
</protein>
<dbReference type="PANTHER" id="PTHR21461">
    <property type="entry name" value="GLYCOSYLTRANSFERASE FAMILY 92 PROTEIN"/>
    <property type="match status" value="1"/>
</dbReference>
<dbReference type="GO" id="GO:0016757">
    <property type="term" value="F:glycosyltransferase activity"/>
    <property type="evidence" value="ECO:0007669"/>
    <property type="project" value="UniProtKB-KW"/>
</dbReference>
<dbReference type="EMBL" id="JBHRTB010000010">
    <property type="protein sequence ID" value="MFC3143584.1"/>
    <property type="molecule type" value="Genomic_DNA"/>
</dbReference>
<dbReference type="PANTHER" id="PTHR21461:SF69">
    <property type="entry name" value="GLYCOSYLTRANSFERASE FAMILY 92 PROTEIN"/>
    <property type="match status" value="1"/>
</dbReference>
<keyword evidence="5" id="KW-1185">Reference proteome</keyword>